<sequence>MAGSPDRATHSAAMLHTSRCATPLSAIPQIRMQPYSLVGSVPAVPFGIPLLDALFCGPVGKYRTWLRRTFCCLPKSPPLILFLAESATLVCASACLGFACGAGADALDTRMTADGYRQVVGGSELFMVLTPVPNRFFYELVAWCSHSELLLQLLGVALPRTLYYMFASLAISW</sequence>
<protein>
    <submittedName>
        <fullName evidence="1">Uncharacterized protein</fullName>
    </submittedName>
</protein>
<evidence type="ECO:0000313" key="1">
    <source>
        <dbReference type="EMBL" id="KAK4132402.1"/>
    </source>
</evidence>
<name>A0AAN6UG61_9PEZI</name>
<proteinExistence type="predicted"/>
<evidence type="ECO:0000313" key="2">
    <source>
        <dbReference type="Proteomes" id="UP001304895"/>
    </source>
</evidence>
<dbReference type="AlphaFoldDB" id="A0AAN6UG61"/>
<reference evidence="1" key="2">
    <citation type="submission" date="2023-05" db="EMBL/GenBank/DDBJ databases">
        <authorList>
            <consortium name="Lawrence Berkeley National Laboratory"/>
            <person name="Steindorff A."/>
            <person name="Hensen N."/>
            <person name="Bonometti L."/>
            <person name="Westerberg I."/>
            <person name="Brannstrom I.O."/>
            <person name="Guillou S."/>
            <person name="Cros-Aarteil S."/>
            <person name="Calhoun S."/>
            <person name="Haridas S."/>
            <person name="Kuo A."/>
            <person name="Mondo S."/>
            <person name="Pangilinan J."/>
            <person name="Riley R."/>
            <person name="Labutti K."/>
            <person name="Andreopoulos B."/>
            <person name="Lipzen A."/>
            <person name="Chen C."/>
            <person name="Yanf M."/>
            <person name="Daum C."/>
            <person name="Ng V."/>
            <person name="Clum A."/>
            <person name="Ohm R."/>
            <person name="Martin F."/>
            <person name="Silar P."/>
            <person name="Natvig D."/>
            <person name="Lalanne C."/>
            <person name="Gautier V."/>
            <person name="Ament-Velasquez S.L."/>
            <person name="Kruys A."/>
            <person name="Hutchinson M.I."/>
            <person name="Powell A.J."/>
            <person name="Barry K."/>
            <person name="Miller A.N."/>
            <person name="Grigoriev I.V."/>
            <person name="Debuchy R."/>
            <person name="Gladieux P."/>
            <person name="Thoren M.H."/>
            <person name="Johannesson H."/>
        </authorList>
    </citation>
    <scope>NUCLEOTIDE SEQUENCE</scope>
    <source>
        <strain evidence="1">CBS 123565</strain>
    </source>
</reference>
<gene>
    <name evidence="1" type="ORF">BT67DRAFT_88684</name>
</gene>
<accession>A0AAN6UG61</accession>
<comment type="caution">
    <text evidence="1">The sequence shown here is derived from an EMBL/GenBank/DDBJ whole genome shotgun (WGS) entry which is preliminary data.</text>
</comment>
<keyword evidence="2" id="KW-1185">Reference proteome</keyword>
<reference evidence="1" key="1">
    <citation type="journal article" date="2023" name="Mol. Phylogenet. Evol.">
        <title>Genome-scale phylogeny and comparative genomics of the fungal order Sordariales.</title>
        <authorList>
            <person name="Hensen N."/>
            <person name="Bonometti L."/>
            <person name="Westerberg I."/>
            <person name="Brannstrom I.O."/>
            <person name="Guillou S."/>
            <person name="Cros-Aarteil S."/>
            <person name="Calhoun S."/>
            <person name="Haridas S."/>
            <person name="Kuo A."/>
            <person name="Mondo S."/>
            <person name="Pangilinan J."/>
            <person name="Riley R."/>
            <person name="LaButti K."/>
            <person name="Andreopoulos B."/>
            <person name="Lipzen A."/>
            <person name="Chen C."/>
            <person name="Yan M."/>
            <person name="Daum C."/>
            <person name="Ng V."/>
            <person name="Clum A."/>
            <person name="Steindorff A."/>
            <person name="Ohm R.A."/>
            <person name="Martin F."/>
            <person name="Silar P."/>
            <person name="Natvig D.O."/>
            <person name="Lalanne C."/>
            <person name="Gautier V."/>
            <person name="Ament-Velasquez S.L."/>
            <person name="Kruys A."/>
            <person name="Hutchinson M.I."/>
            <person name="Powell A.J."/>
            <person name="Barry K."/>
            <person name="Miller A.N."/>
            <person name="Grigoriev I.V."/>
            <person name="Debuchy R."/>
            <person name="Gladieux P."/>
            <person name="Hiltunen Thoren M."/>
            <person name="Johannesson H."/>
        </authorList>
    </citation>
    <scope>NUCLEOTIDE SEQUENCE</scope>
    <source>
        <strain evidence="1">CBS 123565</strain>
    </source>
</reference>
<organism evidence="1 2">
    <name type="scientific">Trichocladium antarcticum</name>
    <dbReference type="NCBI Taxonomy" id="1450529"/>
    <lineage>
        <taxon>Eukaryota</taxon>
        <taxon>Fungi</taxon>
        <taxon>Dikarya</taxon>
        <taxon>Ascomycota</taxon>
        <taxon>Pezizomycotina</taxon>
        <taxon>Sordariomycetes</taxon>
        <taxon>Sordariomycetidae</taxon>
        <taxon>Sordariales</taxon>
        <taxon>Chaetomiaceae</taxon>
        <taxon>Trichocladium</taxon>
    </lineage>
</organism>
<dbReference type="Proteomes" id="UP001304895">
    <property type="component" value="Unassembled WGS sequence"/>
</dbReference>
<dbReference type="EMBL" id="MU853418">
    <property type="protein sequence ID" value="KAK4132402.1"/>
    <property type="molecule type" value="Genomic_DNA"/>
</dbReference>